<accession>A0ACC4BX83</accession>
<proteinExistence type="predicted"/>
<dbReference type="Proteomes" id="UP000309997">
    <property type="component" value="Unassembled WGS sequence"/>
</dbReference>
<comment type="caution">
    <text evidence="1">The sequence shown here is derived from an EMBL/GenBank/DDBJ whole genome shotgun (WGS) entry which is preliminary data.</text>
</comment>
<keyword evidence="2" id="KW-1185">Reference proteome</keyword>
<gene>
    <name evidence="1" type="ORF">D5086_017119</name>
</gene>
<sequence>MAGHRSIWVIATPYRVAIVAELLLELVRCHHQGYHSHALYLSQRLTVSQAEMYHQADRYIRAILSGFASCRCMSSAACHIQGSDVSEPV</sequence>
<dbReference type="EMBL" id="RCHU02000008">
    <property type="protein sequence ID" value="KAL3582787.1"/>
    <property type="molecule type" value="Genomic_DNA"/>
</dbReference>
<evidence type="ECO:0000313" key="2">
    <source>
        <dbReference type="Proteomes" id="UP000309997"/>
    </source>
</evidence>
<protein>
    <submittedName>
        <fullName evidence="1">Uncharacterized protein</fullName>
    </submittedName>
</protein>
<name>A0ACC4BX83_POPAL</name>
<organism evidence="1 2">
    <name type="scientific">Populus alba</name>
    <name type="common">White poplar</name>
    <dbReference type="NCBI Taxonomy" id="43335"/>
    <lineage>
        <taxon>Eukaryota</taxon>
        <taxon>Viridiplantae</taxon>
        <taxon>Streptophyta</taxon>
        <taxon>Embryophyta</taxon>
        <taxon>Tracheophyta</taxon>
        <taxon>Spermatophyta</taxon>
        <taxon>Magnoliopsida</taxon>
        <taxon>eudicotyledons</taxon>
        <taxon>Gunneridae</taxon>
        <taxon>Pentapetalae</taxon>
        <taxon>rosids</taxon>
        <taxon>fabids</taxon>
        <taxon>Malpighiales</taxon>
        <taxon>Salicaceae</taxon>
        <taxon>Saliceae</taxon>
        <taxon>Populus</taxon>
    </lineage>
</organism>
<evidence type="ECO:0000313" key="1">
    <source>
        <dbReference type="EMBL" id="KAL3582787.1"/>
    </source>
</evidence>
<reference evidence="1 2" key="1">
    <citation type="journal article" date="2024" name="Plant Biotechnol. J.">
        <title>Genome and CRISPR/Cas9 system of a widespread forest tree (Populus alba) in the world.</title>
        <authorList>
            <person name="Liu Y.J."/>
            <person name="Jiang P.F."/>
            <person name="Han X.M."/>
            <person name="Li X.Y."/>
            <person name="Wang H.M."/>
            <person name="Wang Y.J."/>
            <person name="Wang X.X."/>
            <person name="Zeng Q.Y."/>
        </authorList>
    </citation>
    <scope>NUCLEOTIDE SEQUENCE [LARGE SCALE GENOMIC DNA]</scope>
    <source>
        <strain evidence="2">cv. PAL-ZL1</strain>
    </source>
</reference>